<dbReference type="OrthoDB" id="9815884at2"/>
<feature type="coiled-coil region" evidence="2">
    <location>
        <begin position="179"/>
        <end position="333"/>
    </location>
</feature>
<evidence type="ECO:0000256" key="2">
    <source>
        <dbReference type="SAM" id="Coils"/>
    </source>
</evidence>
<feature type="domain" description="M23ase beta-sheet core" evidence="3">
    <location>
        <begin position="417"/>
        <end position="508"/>
    </location>
</feature>
<dbReference type="Gene3D" id="6.10.250.3150">
    <property type="match status" value="1"/>
</dbReference>
<dbReference type="EMBL" id="SELH01000021">
    <property type="protein sequence ID" value="TWP27769.1"/>
    <property type="molecule type" value="Genomic_DNA"/>
</dbReference>
<evidence type="ECO:0000256" key="1">
    <source>
        <dbReference type="ARBA" id="ARBA00022729"/>
    </source>
</evidence>
<dbReference type="InterPro" id="IPR050570">
    <property type="entry name" value="Cell_wall_metabolism_enzyme"/>
</dbReference>
<dbReference type="Gene3D" id="2.70.70.10">
    <property type="entry name" value="Glucose Permease (Domain IIA)"/>
    <property type="match status" value="1"/>
</dbReference>
<comment type="caution">
    <text evidence="4">The sequence shown here is derived from an EMBL/GenBank/DDBJ whole genome shotgun (WGS) entry which is preliminary data.</text>
</comment>
<feature type="coiled-coil region" evidence="2">
    <location>
        <begin position="27"/>
        <end position="117"/>
    </location>
</feature>
<organism evidence="4 5">
    <name type="scientific">Apibacter muscae</name>
    <dbReference type="NCBI Taxonomy" id="2509004"/>
    <lineage>
        <taxon>Bacteria</taxon>
        <taxon>Pseudomonadati</taxon>
        <taxon>Bacteroidota</taxon>
        <taxon>Flavobacteriia</taxon>
        <taxon>Flavobacteriales</taxon>
        <taxon>Weeksellaceae</taxon>
        <taxon>Apibacter</taxon>
    </lineage>
</organism>
<gene>
    <name evidence="4" type="ORF">ETU09_06650</name>
</gene>
<dbReference type="InterPro" id="IPR011055">
    <property type="entry name" value="Dup_hybrid_motif"/>
</dbReference>
<evidence type="ECO:0000259" key="3">
    <source>
        <dbReference type="Pfam" id="PF01551"/>
    </source>
</evidence>
<protein>
    <submittedName>
        <fullName evidence="4">Peptidase M23</fullName>
    </submittedName>
</protein>
<name>A0A563DCH2_9FLAO</name>
<dbReference type="Proteomes" id="UP000319499">
    <property type="component" value="Unassembled WGS sequence"/>
</dbReference>
<keyword evidence="1" id="KW-0732">Signal</keyword>
<dbReference type="AlphaFoldDB" id="A0A563DCH2"/>
<reference evidence="4 5" key="1">
    <citation type="submission" date="2019-02" db="EMBL/GenBank/DDBJ databases">
        <title>Apibacter muscae sp. nov.: a novel member of the house fly microbiota.</title>
        <authorList>
            <person name="Park R."/>
        </authorList>
    </citation>
    <scope>NUCLEOTIDE SEQUENCE [LARGE SCALE GENOMIC DNA]</scope>
    <source>
        <strain evidence="4 5">AL1</strain>
    </source>
</reference>
<dbReference type="CDD" id="cd12797">
    <property type="entry name" value="M23_peptidase"/>
    <property type="match status" value="1"/>
</dbReference>
<dbReference type="GO" id="GO:0004222">
    <property type="term" value="F:metalloendopeptidase activity"/>
    <property type="evidence" value="ECO:0007669"/>
    <property type="project" value="TreeGrafter"/>
</dbReference>
<dbReference type="SUPFAM" id="SSF51261">
    <property type="entry name" value="Duplicated hybrid motif"/>
    <property type="match status" value="1"/>
</dbReference>
<accession>A0A563DCH2</accession>
<evidence type="ECO:0000313" key="5">
    <source>
        <dbReference type="Proteomes" id="UP000319499"/>
    </source>
</evidence>
<sequence length="515" mass="57508">MSIKSYFTLFTAVFLGCITYAQQPYKKENLQKESAKLRQEIVELNKALSISKNQSQSSLIYITNLNKKLAAREALINNTKKESKVLDDEIYLNQLAINKLRRELKDLREDYAEVLIRSYKNRSVQNKVLFILSSNDISQAFRRIKYLQKYSEYQNEKVAEIEAKQEAILKTIELREKAKKDKINILAQQQAQIKEINKDKKEKEAAVELYNKQQGDLLTKIKEKQTQRNALDRQVQAIIAEEMRIAKAKEAEERRKAELAELARRKTIEEERARKAREAELAAKKLAEEKAAAARKAAAEALAAKQAAEKEANEKARIEAEKIRVAREKAAEKAAAEKVAADKLAAEKAVKAKEAEKIADDKRASLGITKTPITNTETLSKNFEANKGRLPWPAIGTVVATFGTSPHPTMQNIKVDHKGVEIATSPGSLAKSVFEGTVSKVFAVPGGGKAVLVNHGNYFTLYANLSTAIVSAGDKVKIGQPLGKIYTDDANNTLLDFQIWQGQVPVNPANWISGM</sequence>
<dbReference type="Pfam" id="PF01551">
    <property type="entry name" value="Peptidase_M23"/>
    <property type="match status" value="1"/>
</dbReference>
<keyword evidence="2" id="KW-0175">Coiled coil</keyword>
<dbReference type="PANTHER" id="PTHR21666">
    <property type="entry name" value="PEPTIDASE-RELATED"/>
    <property type="match status" value="1"/>
</dbReference>
<dbReference type="PROSITE" id="PS51257">
    <property type="entry name" value="PROKAR_LIPOPROTEIN"/>
    <property type="match status" value="1"/>
</dbReference>
<dbReference type="PANTHER" id="PTHR21666:SF289">
    <property type="entry name" value="L-ALA--D-GLU ENDOPEPTIDASE"/>
    <property type="match status" value="1"/>
</dbReference>
<proteinExistence type="predicted"/>
<dbReference type="InterPro" id="IPR016047">
    <property type="entry name" value="M23ase_b-sheet_dom"/>
</dbReference>
<keyword evidence="5" id="KW-1185">Reference proteome</keyword>
<evidence type="ECO:0000313" key="4">
    <source>
        <dbReference type="EMBL" id="TWP27769.1"/>
    </source>
</evidence>
<dbReference type="RefSeq" id="WP_146292720.1">
    <property type="nucleotide sequence ID" value="NZ_SELH01000021.1"/>
</dbReference>